<keyword evidence="3" id="KW-1185">Reference proteome</keyword>
<evidence type="ECO:0000256" key="1">
    <source>
        <dbReference type="RuleBase" id="RU366054"/>
    </source>
</evidence>
<evidence type="ECO:0000313" key="2">
    <source>
        <dbReference type="EMBL" id="MED6266540.1"/>
    </source>
</evidence>
<comment type="subcellular location">
    <subcellularLocation>
        <location evidence="1">Membrane</location>
    </subcellularLocation>
    <subcellularLocation>
        <location evidence="1">Endosome</location>
    </subcellularLocation>
</comment>
<organism evidence="2 3">
    <name type="scientific">Characodon lateralis</name>
    <dbReference type="NCBI Taxonomy" id="208331"/>
    <lineage>
        <taxon>Eukaryota</taxon>
        <taxon>Metazoa</taxon>
        <taxon>Chordata</taxon>
        <taxon>Craniata</taxon>
        <taxon>Vertebrata</taxon>
        <taxon>Euteleostomi</taxon>
        <taxon>Actinopterygii</taxon>
        <taxon>Neopterygii</taxon>
        <taxon>Teleostei</taxon>
        <taxon>Neoteleostei</taxon>
        <taxon>Acanthomorphata</taxon>
        <taxon>Ovalentaria</taxon>
        <taxon>Atherinomorphae</taxon>
        <taxon>Cyprinodontiformes</taxon>
        <taxon>Goodeidae</taxon>
        <taxon>Characodon</taxon>
    </lineage>
</organism>
<evidence type="ECO:0000313" key="3">
    <source>
        <dbReference type="Proteomes" id="UP001352852"/>
    </source>
</evidence>
<dbReference type="InterPro" id="IPR027705">
    <property type="entry name" value="Flotillin_fam"/>
</dbReference>
<reference evidence="2 3" key="1">
    <citation type="submission" date="2021-06" db="EMBL/GenBank/DDBJ databases">
        <authorList>
            <person name="Palmer J.M."/>
        </authorList>
    </citation>
    <scope>NUCLEOTIDE SEQUENCE [LARGE SCALE GENOMIC DNA]</scope>
    <source>
        <strain evidence="2 3">CL_MEX2019</strain>
        <tissue evidence="2">Muscle</tissue>
    </source>
</reference>
<protein>
    <recommendedName>
        <fullName evidence="1">Flotillin</fullName>
    </recommendedName>
</protein>
<dbReference type="PANTHER" id="PTHR13806">
    <property type="entry name" value="FLOTILLIN-RELATED"/>
    <property type="match status" value="1"/>
</dbReference>
<dbReference type="PANTHER" id="PTHR13806:SF46">
    <property type="entry name" value="FLOTILLIN-1-RELATED"/>
    <property type="match status" value="1"/>
</dbReference>
<comment type="similarity">
    <text evidence="1">Belongs to the band 7/mec-2 family. Flotillin subfamily.</text>
</comment>
<proteinExistence type="inferred from homology"/>
<accession>A0ABU7CWA5</accession>
<sequence length="180" mass="20104">MGNCHTVGPNEALVVSGGCCGSDQKTYVVGGWAWAWWLISDIQRITLEIMTLQPKCEDVETAEGVAITVTGVAQVNHHTFLGMPDQTPLTPYPYLPFSGKKGQSRRSIFYSEHKMHSQTLGQIVCMILPSYQNRLHRAEIPRFAADSVVIHVCFRAAIFFLFKGEMCDQIKTDINTNDPQ</sequence>
<gene>
    <name evidence="2" type="ORF">CHARACLAT_003099</name>
</gene>
<comment type="caution">
    <text evidence="2">The sequence shown here is derived from an EMBL/GenBank/DDBJ whole genome shotgun (WGS) entry which is preliminary data.</text>
</comment>
<dbReference type="EMBL" id="JAHUTJ010008330">
    <property type="protein sequence ID" value="MED6266540.1"/>
    <property type="molecule type" value="Genomic_DNA"/>
</dbReference>
<dbReference type="Proteomes" id="UP001352852">
    <property type="component" value="Unassembled WGS sequence"/>
</dbReference>
<keyword evidence="1" id="KW-0472">Membrane</keyword>
<name>A0ABU7CWA5_9TELE</name>
<comment type="subunit">
    <text evidence="1">Heterooligomeric complex.</text>
</comment>